<comment type="similarity">
    <text evidence="3">Belongs to the fungal TPase family.</text>
</comment>
<dbReference type="GO" id="GO:0006397">
    <property type="term" value="P:mRNA processing"/>
    <property type="evidence" value="ECO:0007669"/>
    <property type="project" value="UniProtKB-KW"/>
</dbReference>
<evidence type="ECO:0000256" key="6">
    <source>
        <dbReference type="ARBA" id="ARBA00023242"/>
    </source>
</evidence>
<dbReference type="PANTHER" id="PTHR28118:SF1">
    <property type="entry name" value="POLYNUCLEOTIDE 5'-TRIPHOSPHATASE CTL1-RELATED"/>
    <property type="match status" value="1"/>
</dbReference>
<comment type="cofactor">
    <cofactor evidence="1">
        <name>Mg(2+)</name>
        <dbReference type="ChEBI" id="CHEBI:18420"/>
    </cofactor>
</comment>
<feature type="region of interest" description="Disordered" evidence="9">
    <location>
        <begin position="1"/>
        <end position="38"/>
    </location>
</feature>
<comment type="catalytic activity">
    <reaction evidence="8">
        <text>a 5'-end triphospho-ribonucleoside in mRNA + H2O = a 5'-end diphospho-ribonucleoside in mRNA + phosphate + H(+)</text>
        <dbReference type="Rhea" id="RHEA:67004"/>
        <dbReference type="Rhea" id="RHEA-COMP:17164"/>
        <dbReference type="Rhea" id="RHEA-COMP:17165"/>
        <dbReference type="ChEBI" id="CHEBI:15377"/>
        <dbReference type="ChEBI" id="CHEBI:15378"/>
        <dbReference type="ChEBI" id="CHEBI:43474"/>
        <dbReference type="ChEBI" id="CHEBI:167616"/>
        <dbReference type="ChEBI" id="CHEBI:167618"/>
        <dbReference type="EC" id="3.6.1.74"/>
    </reaction>
    <physiologicalReaction direction="left-to-right" evidence="8">
        <dbReference type="Rhea" id="RHEA:67005"/>
    </physiologicalReaction>
</comment>
<dbReference type="SUPFAM" id="SSF55154">
    <property type="entry name" value="CYTH-like phosphatases"/>
    <property type="match status" value="1"/>
</dbReference>
<keyword evidence="4" id="KW-0507">mRNA processing</keyword>
<feature type="domain" description="mRNA triphosphatase Cet1-like" evidence="10">
    <location>
        <begin position="63"/>
        <end position="287"/>
    </location>
</feature>
<reference evidence="11" key="1">
    <citation type="submission" date="2021-01" db="EMBL/GenBank/DDBJ databases">
        <authorList>
            <person name="Corre E."/>
            <person name="Pelletier E."/>
            <person name="Niang G."/>
            <person name="Scheremetjew M."/>
            <person name="Finn R."/>
            <person name="Kale V."/>
            <person name="Holt S."/>
            <person name="Cochrane G."/>
            <person name="Meng A."/>
            <person name="Brown T."/>
            <person name="Cohen L."/>
        </authorList>
    </citation>
    <scope>NUCLEOTIDE SEQUENCE</scope>
</reference>
<dbReference type="EMBL" id="HBFQ01051207">
    <property type="protein sequence ID" value="CAD8862151.1"/>
    <property type="molecule type" value="Transcribed_RNA"/>
</dbReference>
<dbReference type="GO" id="GO:0004651">
    <property type="term" value="F:polynucleotide 5'-phosphatase activity"/>
    <property type="evidence" value="ECO:0007669"/>
    <property type="project" value="InterPro"/>
</dbReference>
<organism evidence="11">
    <name type="scientific">Noctiluca scintillans</name>
    <name type="common">Sea sparkle</name>
    <name type="synonym">Red tide dinoflagellate</name>
    <dbReference type="NCBI Taxonomy" id="2966"/>
    <lineage>
        <taxon>Eukaryota</taxon>
        <taxon>Sar</taxon>
        <taxon>Alveolata</taxon>
        <taxon>Dinophyceae</taxon>
        <taxon>Noctilucales</taxon>
        <taxon>Noctilucaceae</taxon>
        <taxon>Noctiluca</taxon>
    </lineage>
</organism>
<dbReference type="CDD" id="cd07470">
    <property type="entry name" value="CYTH-like_mRNA_RTPase"/>
    <property type="match status" value="1"/>
</dbReference>
<gene>
    <name evidence="11" type="ORF">NSCI0253_LOCUS36506</name>
</gene>
<evidence type="ECO:0000256" key="2">
    <source>
        <dbReference type="ARBA" id="ARBA00004123"/>
    </source>
</evidence>
<feature type="region of interest" description="Disordered" evidence="9">
    <location>
        <begin position="376"/>
        <end position="400"/>
    </location>
</feature>
<dbReference type="Gene3D" id="3.20.100.10">
    <property type="entry name" value="mRNA triphosphatase Cet1-like"/>
    <property type="match status" value="1"/>
</dbReference>
<evidence type="ECO:0000256" key="7">
    <source>
        <dbReference type="ARBA" id="ARBA00035028"/>
    </source>
</evidence>
<feature type="compositionally biased region" description="Basic and acidic residues" evidence="9">
    <location>
        <begin position="378"/>
        <end position="394"/>
    </location>
</feature>
<keyword evidence="6" id="KW-0539">Nucleus</keyword>
<dbReference type="AlphaFoldDB" id="A0A7S1FDT5"/>
<sequence>MVAPQNLPQGVAPGPPMREKKEKEPSAPGRSQQPQRFVSPMELAPSNIFSEKSSYVDPVVQQIVAALEKNAEAIKDAELEVELRLGLLLPMGSGERLDLPCKGETLLKHCPQFHYRFAPGLPVDAFVTLSRRIEDMCSEKQPREKRVECVKRFQHVVDTHYTAATSASNEEKIRVTKDQSVGAAGSITDMAITKKKISHFDLYTGRCKPEHGPAFDIRVAISVEDNVPDFKPSSAHKINHQREKLRKSYIFDAWRLDITSVTTKVPEEAHYVARSPPEQSFEVELELDSLLLTRNLRAKMAGQHHKLWELLSDFLFAGRDLACLATELRPFGLPPTNLAPRELPSLDDKSKEAYVRKFNVAEPLIGHYLYRLAESEEGERLEAEPPSKKLRTVDSDEESS</sequence>
<dbReference type="PANTHER" id="PTHR28118">
    <property type="entry name" value="POLYNUCLEOTIDE 5'-TRIPHOSPHATASE-RELATED"/>
    <property type="match status" value="1"/>
</dbReference>
<evidence type="ECO:0000256" key="3">
    <source>
        <dbReference type="ARBA" id="ARBA00006345"/>
    </source>
</evidence>
<accession>A0A7S1FDT5</accession>
<dbReference type="EC" id="3.6.1.74" evidence="7"/>
<dbReference type="GO" id="GO:0140818">
    <property type="term" value="F:mRNA 5'-triphosphate monophosphatase activity"/>
    <property type="evidence" value="ECO:0007669"/>
    <property type="project" value="UniProtKB-EC"/>
</dbReference>
<dbReference type="InterPro" id="IPR040343">
    <property type="entry name" value="Cet1/Ctl1"/>
</dbReference>
<evidence type="ECO:0000256" key="8">
    <source>
        <dbReference type="ARBA" id="ARBA00047740"/>
    </source>
</evidence>
<evidence type="ECO:0000256" key="5">
    <source>
        <dbReference type="ARBA" id="ARBA00022801"/>
    </source>
</evidence>
<keyword evidence="5" id="KW-0378">Hydrolase</keyword>
<evidence type="ECO:0000256" key="1">
    <source>
        <dbReference type="ARBA" id="ARBA00001946"/>
    </source>
</evidence>
<dbReference type="InterPro" id="IPR004206">
    <property type="entry name" value="mRNA_triPase_Cet1"/>
</dbReference>
<evidence type="ECO:0000256" key="4">
    <source>
        <dbReference type="ARBA" id="ARBA00022664"/>
    </source>
</evidence>
<protein>
    <recommendedName>
        <fullName evidence="7">mRNA 5'-phosphatase</fullName>
        <ecNumber evidence="7">3.6.1.74</ecNumber>
    </recommendedName>
</protein>
<dbReference type="InterPro" id="IPR033469">
    <property type="entry name" value="CYTH-like_dom_sf"/>
</dbReference>
<evidence type="ECO:0000313" key="11">
    <source>
        <dbReference type="EMBL" id="CAD8862151.1"/>
    </source>
</evidence>
<name>A0A7S1FDT5_NOCSC</name>
<evidence type="ECO:0000256" key="9">
    <source>
        <dbReference type="SAM" id="MobiDB-lite"/>
    </source>
</evidence>
<dbReference type="InterPro" id="IPR037009">
    <property type="entry name" value="mRNA_triPase_Cet1_sf"/>
</dbReference>
<dbReference type="Pfam" id="PF02940">
    <property type="entry name" value="mRNA_triPase"/>
    <property type="match status" value="1"/>
</dbReference>
<comment type="subcellular location">
    <subcellularLocation>
        <location evidence="2">Nucleus</location>
    </subcellularLocation>
</comment>
<evidence type="ECO:0000259" key="10">
    <source>
        <dbReference type="Pfam" id="PF02940"/>
    </source>
</evidence>
<dbReference type="GO" id="GO:0005634">
    <property type="term" value="C:nucleus"/>
    <property type="evidence" value="ECO:0007669"/>
    <property type="project" value="UniProtKB-SubCell"/>
</dbReference>
<proteinExistence type="inferred from homology"/>